<dbReference type="AlphaFoldDB" id="A0A1F6V393"/>
<dbReference type="Gene3D" id="3.30.2310.20">
    <property type="entry name" value="RelE-like"/>
    <property type="match status" value="1"/>
</dbReference>
<comment type="caution">
    <text evidence="1">The sequence shown here is derived from an EMBL/GenBank/DDBJ whole genome shotgun (WGS) entry which is preliminary data.</text>
</comment>
<dbReference type="Proteomes" id="UP000178985">
    <property type="component" value="Unassembled WGS sequence"/>
</dbReference>
<dbReference type="SUPFAM" id="SSF143011">
    <property type="entry name" value="RelE-like"/>
    <property type="match status" value="1"/>
</dbReference>
<gene>
    <name evidence="1" type="ORF">A2733_01065</name>
</gene>
<dbReference type="InterPro" id="IPR007711">
    <property type="entry name" value="HigB-1"/>
</dbReference>
<protein>
    <recommendedName>
        <fullName evidence="3">Toxin YoeB</fullName>
    </recommendedName>
</protein>
<dbReference type="Pfam" id="PF05015">
    <property type="entry name" value="HigB-like_toxin"/>
    <property type="match status" value="1"/>
</dbReference>
<evidence type="ECO:0008006" key="3">
    <source>
        <dbReference type="Google" id="ProtNLM"/>
    </source>
</evidence>
<evidence type="ECO:0000313" key="2">
    <source>
        <dbReference type="Proteomes" id="UP000178985"/>
    </source>
</evidence>
<dbReference type="InterPro" id="IPR035093">
    <property type="entry name" value="RelE/ParE_toxin_dom_sf"/>
</dbReference>
<sequence>MIVLPVHNEVLEYLAKRKLVKKFEKQIRMLESNIFHPSLETELLEPKHLRFWSFRVNKKYRAIFIFREKNVIEIIDVNNHYR</sequence>
<reference evidence="1 2" key="1">
    <citation type="journal article" date="2016" name="Nat. Commun.">
        <title>Thousands of microbial genomes shed light on interconnected biogeochemical processes in an aquifer system.</title>
        <authorList>
            <person name="Anantharaman K."/>
            <person name="Brown C.T."/>
            <person name="Hug L.A."/>
            <person name="Sharon I."/>
            <person name="Castelle C.J."/>
            <person name="Probst A.J."/>
            <person name="Thomas B.C."/>
            <person name="Singh A."/>
            <person name="Wilkins M.J."/>
            <person name="Karaoz U."/>
            <person name="Brodie E.L."/>
            <person name="Williams K.H."/>
            <person name="Hubbard S.S."/>
            <person name="Banfield J.F."/>
        </authorList>
    </citation>
    <scope>NUCLEOTIDE SEQUENCE [LARGE SCALE GENOMIC DNA]</scope>
</reference>
<organism evidence="1 2">
    <name type="scientific">Candidatus Nomurabacteria bacterium RIFCSPHIGHO2_01_FULL_40_20</name>
    <dbReference type="NCBI Taxonomy" id="1801738"/>
    <lineage>
        <taxon>Bacteria</taxon>
        <taxon>Candidatus Nomuraibacteriota</taxon>
    </lineage>
</organism>
<proteinExistence type="predicted"/>
<name>A0A1F6V393_9BACT</name>
<evidence type="ECO:0000313" key="1">
    <source>
        <dbReference type="EMBL" id="OGI63999.1"/>
    </source>
</evidence>
<dbReference type="EMBL" id="MFTO01000009">
    <property type="protein sequence ID" value="OGI63999.1"/>
    <property type="molecule type" value="Genomic_DNA"/>
</dbReference>
<accession>A0A1F6V393</accession>